<evidence type="ECO:0000313" key="7">
    <source>
        <dbReference type="Proteomes" id="UP001497623"/>
    </source>
</evidence>
<dbReference type="InterPro" id="IPR036034">
    <property type="entry name" value="PDZ_sf"/>
</dbReference>
<dbReference type="GO" id="GO:0048788">
    <property type="term" value="C:cytoskeleton of presynaptic active zone"/>
    <property type="evidence" value="ECO:0007669"/>
    <property type="project" value="TreeGrafter"/>
</dbReference>
<accession>A0AAV2RV46</accession>
<dbReference type="GO" id="GO:0044325">
    <property type="term" value="F:transmembrane transporter binding"/>
    <property type="evidence" value="ECO:0007669"/>
    <property type="project" value="TreeGrafter"/>
</dbReference>
<keyword evidence="1" id="KW-0770">Synapse</keyword>
<sequence>MVAVIPMMQMISQNNEYGGSDRYGADDQTDERRSSYRASRSKNNEYGGSDRYDDQTDERRSSYRASRAKNNEYGGSDPYGSDDQSDNRGTGPFGSSQNYKNSIETNKYHLKSDAPMDGTHDQGQIHKACRKRETTIFNRFNQMQTNQPRHTNLYVNTSLEKAFDFTQKRKSKLISSVISLTHYVAHDQRPPICHCGLQQQPYKFLRFKRRYSYAVQQNPRLLFMMDNRMWTNRLLTIPNPQQTGHVRRTGSGSLEDDSQCLLPTEDEYRASRRRSSAMSDSSRMLPTPPLSPRVTNYSSASTPTTGSRKSNSCSLETTSSRGSTDEVMRRQSSVSDADTIKIVIHDVDLDHRKGASKESSIRRVRVQKDLTDTTHRTRGLGMRVVGGKVASDGRLFAYVVWTIPAGPADLAGVCQGNKVLEWNSVCLTNRSFEEVCSIMDNSDLEELGYVDLLLEDCSDLHSLDYEDPATASLKHQKRVGSLEGRSQSGMGTALTMLNTSVVCKLKIPYIGADMLREPVTGKIQIQMWFDQETSQLIVTVVSAHDLRFRDAQNYAPPEAFVYLRLYPFSDCKTYSTGVAEPSIKPMWTSSFIWEGVTADALMSLTLELTLWDFINEIDNLFLGECLLDLRHASLDDRPTWHRLQERRSRSASATPRGSIAAPYDFQRRPSSSMRSVGSGDDDGENDSRASSMDSGLLHPDLAWRESRSSSRRGSSLSEQAENEVYQLNRSYPHSLPQSRRSSVAYQSNTSLEFKESELEARLSPMYRRRSTSFRGSSSRSEFNLLQPTAVDQQDGDTFFRRRSSSASQIAIAKNYSIQP</sequence>
<comment type="subcellular location">
    <subcellularLocation>
        <location evidence="2">Synapse</location>
    </subcellularLocation>
</comment>
<dbReference type="GO" id="GO:0048791">
    <property type="term" value="P:calcium ion-regulated exocytosis of neurotransmitter"/>
    <property type="evidence" value="ECO:0007669"/>
    <property type="project" value="TreeGrafter"/>
</dbReference>
<reference evidence="6 7" key="1">
    <citation type="submission" date="2024-05" db="EMBL/GenBank/DDBJ databases">
        <authorList>
            <person name="Wallberg A."/>
        </authorList>
    </citation>
    <scope>NUCLEOTIDE SEQUENCE [LARGE SCALE GENOMIC DNA]</scope>
</reference>
<dbReference type="GO" id="GO:0031267">
    <property type="term" value="F:small GTPase binding"/>
    <property type="evidence" value="ECO:0007669"/>
    <property type="project" value="InterPro"/>
</dbReference>
<keyword evidence="7" id="KW-1185">Reference proteome</keyword>
<feature type="region of interest" description="Disordered" evidence="3">
    <location>
        <begin position="644"/>
        <end position="695"/>
    </location>
</feature>
<evidence type="ECO:0000256" key="2">
    <source>
        <dbReference type="ARBA" id="ARBA00034103"/>
    </source>
</evidence>
<evidence type="ECO:0000259" key="5">
    <source>
        <dbReference type="PROSITE" id="PS50106"/>
    </source>
</evidence>
<organism evidence="6 7">
    <name type="scientific">Meganyctiphanes norvegica</name>
    <name type="common">Northern krill</name>
    <name type="synonym">Thysanopoda norvegica</name>
    <dbReference type="NCBI Taxonomy" id="48144"/>
    <lineage>
        <taxon>Eukaryota</taxon>
        <taxon>Metazoa</taxon>
        <taxon>Ecdysozoa</taxon>
        <taxon>Arthropoda</taxon>
        <taxon>Crustacea</taxon>
        <taxon>Multicrustacea</taxon>
        <taxon>Malacostraca</taxon>
        <taxon>Eumalacostraca</taxon>
        <taxon>Eucarida</taxon>
        <taxon>Euphausiacea</taxon>
        <taxon>Euphausiidae</taxon>
        <taxon>Meganyctiphanes</taxon>
    </lineage>
</organism>
<evidence type="ECO:0000259" key="4">
    <source>
        <dbReference type="PROSITE" id="PS50004"/>
    </source>
</evidence>
<dbReference type="EMBL" id="CAXKWB010032718">
    <property type="protein sequence ID" value="CAL4141766.1"/>
    <property type="molecule type" value="Genomic_DNA"/>
</dbReference>
<proteinExistence type="predicted"/>
<dbReference type="InterPro" id="IPR035892">
    <property type="entry name" value="C2_domain_sf"/>
</dbReference>
<dbReference type="Gene3D" id="2.60.40.150">
    <property type="entry name" value="C2 domain"/>
    <property type="match status" value="1"/>
</dbReference>
<comment type="caution">
    <text evidence="6">The sequence shown here is derived from an EMBL/GenBank/DDBJ whole genome shotgun (WGS) entry which is preliminary data.</text>
</comment>
<protein>
    <submittedName>
        <fullName evidence="6">Uncharacterized protein</fullName>
    </submittedName>
</protein>
<dbReference type="GO" id="GO:0042391">
    <property type="term" value="P:regulation of membrane potential"/>
    <property type="evidence" value="ECO:0007669"/>
    <property type="project" value="TreeGrafter"/>
</dbReference>
<dbReference type="GO" id="GO:0048167">
    <property type="term" value="P:regulation of synaptic plasticity"/>
    <property type="evidence" value="ECO:0007669"/>
    <property type="project" value="TreeGrafter"/>
</dbReference>
<dbReference type="PROSITE" id="PS50106">
    <property type="entry name" value="PDZ"/>
    <property type="match status" value="1"/>
</dbReference>
<dbReference type="SMART" id="SM00228">
    <property type="entry name" value="PDZ"/>
    <property type="match status" value="1"/>
</dbReference>
<dbReference type="InterPro" id="IPR039032">
    <property type="entry name" value="Rim-like"/>
</dbReference>
<feature type="domain" description="C2" evidence="4">
    <location>
        <begin position="519"/>
        <end position="643"/>
    </location>
</feature>
<dbReference type="Proteomes" id="UP001497623">
    <property type="component" value="Unassembled WGS sequence"/>
</dbReference>
<name>A0AAV2RV46_MEGNR</name>
<dbReference type="PANTHER" id="PTHR12157">
    <property type="entry name" value="REGULATING SYNAPTIC MEMBRANE EXOCYTOSIS PROTEIN"/>
    <property type="match status" value="1"/>
</dbReference>
<feature type="region of interest" description="Disordered" evidence="3">
    <location>
        <begin position="769"/>
        <end position="795"/>
    </location>
</feature>
<dbReference type="AlphaFoldDB" id="A0AAV2RV46"/>
<feature type="compositionally biased region" description="Basic and acidic residues" evidence="3">
    <location>
        <begin position="48"/>
        <end position="61"/>
    </location>
</feature>
<evidence type="ECO:0000256" key="3">
    <source>
        <dbReference type="SAM" id="MobiDB-lite"/>
    </source>
</evidence>
<dbReference type="GO" id="GO:0050806">
    <property type="term" value="P:positive regulation of synaptic transmission"/>
    <property type="evidence" value="ECO:0007669"/>
    <property type="project" value="TreeGrafter"/>
</dbReference>
<feature type="compositionally biased region" description="Polar residues" evidence="3">
    <location>
        <begin position="781"/>
        <end position="791"/>
    </location>
</feature>
<evidence type="ECO:0000256" key="1">
    <source>
        <dbReference type="ARBA" id="ARBA00023018"/>
    </source>
</evidence>
<feature type="region of interest" description="Disordered" evidence="3">
    <location>
        <begin position="15"/>
        <end position="100"/>
    </location>
</feature>
<dbReference type="InterPro" id="IPR001478">
    <property type="entry name" value="PDZ"/>
</dbReference>
<feature type="compositionally biased region" description="Polar residues" evidence="3">
    <location>
        <begin position="293"/>
        <end position="322"/>
    </location>
</feature>
<feature type="domain" description="PDZ" evidence="5">
    <location>
        <begin position="363"/>
        <end position="442"/>
    </location>
</feature>
<feature type="region of interest" description="Disordered" evidence="3">
    <location>
        <begin position="240"/>
        <end position="333"/>
    </location>
</feature>
<gene>
    <name evidence="6" type="ORF">MNOR_LOCUS28921</name>
</gene>
<dbReference type="Pfam" id="PF00168">
    <property type="entry name" value="C2"/>
    <property type="match status" value="1"/>
</dbReference>
<dbReference type="SUPFAM" id="SSF50156">
    <property type="entry name" value="PDZ domain-like"/>
    <property type="match status" value="1"/>
</dbReference>
<feature type="non-terminal residue" evidence="6">
    <location>
        <position position="819"/>
    </location>
</feature>
<dbReference type="InterPro" id="IPR000008">
    <property type="entry name" value="C2_dom"/>
</dbReference>
<dbReference type="PANTHER" id="PTHR12157:SF24">
    <property type="entry name" value="FIFE, ISOFORM D"/>
    <property type="match status" value="1"/>
</dbReference>
<dbReference type="GO" id="GO:0042734">
    <property type="term" value="C:presynaptic membrane"/>
    <property type="evidence" value="ECO:0007669"/>
    <property type="project" value="TreeGrafter"/>
</dbReference>
<dbReference type="SUPFAM" id="SSF49562">
    <property type="entry name" value="C2 domain (Calcium/lipid-binding domain, CaLB)"/>
    <property type="match status" value="1"/>
</dbReference>
<dbReference type="PROSITE" id="PS50004">
    <property type="entry name" value="C2"/>
    <property type="match status" value="1"/>
</dbReference>
<evidence type="ECO:0000313" key="6">
    <source>
        <dbReference type="EMBL" id="CAL4141766.1"/>
    </source>
</evidence>
<dbReference type="Gene3D" id="2.30.42.10">
    <property type="match status" value="1"/>
</dbReference>